<proteinExistence type="predicted"/>
<evidence type="ECO:0000313" key="3">
    <source>
        <dbReference type="EMBL" id="KAK6331508.1"/>
    </source>
</evidence>
<evidence type="ECO:0000256" key="1">
    <source>
        <dbReference type="ARBA" id="ARBA00022737"/>
    </source>
</evidence>
<keyword evidence="1" id="KW-0677">Repeat</keyword>
<feature type="domain" description="Nephrocystin 3-like N-terminal" evidence="2">
    <location>
        <begin position="382"/>
        <end position="556"/>
    </location>
</feature>
<gene>
    <name evidence="3" type="ORF">TWF730_004589</name>
</gene>
<dbReference type="PANTHER" id="PTHR46082:SF6">
    <property type="entry name" value="AAA+ ATPASE DOMAIN-CONTAINING PROTEIN-RELATED"/>
    <property type="match status" value="1"/>
</dbReference>
<dbReference type="InterPro" id="IPR053137">
    <property type="entry name" value="NLR-like"/>
</dbReference>
<dbReference type="PANTHER" id="PTHR46082">
    <property type="entry name" value="ATP/GTP-BINDING PROTEIN-RELATED"/>
    <property type="match status" value="1"/>
</dbReference>
<dbReference type="InterPro" id="IPR035994">
    <property type="entry name" value="Nucleoside_phosphorylase_sf"/>
</dbReference>
<dbReference type="Pfam" id="PF24883">
    <property type="entry name" value="NPHP3_N"/>
    <property type="match status" value="1"/>
</dbReference>
<evidence type="ECO:0000313" key="4">
    <source>
        <dbReference type="Proteomes" id="UP001373714"/>
    </source>
</evidence>
<dbReference type="Gene3D" id="3.40.50.1580">
    <property type="entry name" value="Nucleoside phosphorylase domain"/>
    <property type="match status" value="1"/>
</dbReference>
<accession>A0AAV9U2Y3</accession>
<comment type="caution">
    <text evidence="3">The sequence shown here is derived from an EMBL/GenBank/DDBJ whole genome shotgun (WGS) entry which is preliminary data.</text>
</comment>
<dbReference type="AlphaFoldDB" id="A0AAV9U2Y3"/>
<dbReference type="GO" id="GO:0003824">
    <property type="term" value="F:catalytic activity"/>
    <property type="evidence" value="ECO:0007669"/>
    <property type="project" value="InterPro"/>
</dbReference>
<name>A0AAV9U2Y3_9PEZI</name>
<sequence>MNENPDPEELPEISPEDITVAIFCARPYEFAAVRFTLDEEFRCRTNSAGPKYIYSYGRIWEHKIVIAQPVDIGLVGAALCAAAVCYGFPKVRFALLVGIGAGIPGVSNNDIRLGDVVVSFPQDGHPGVIQYDIGRYEEDDFIPIGSLDKPPSILLSAVQSVTIDAMMERDPLPENLNKITAKPGYARPATRDILFYPGYSHIGNDNDCAGCDEAEGGVSRAPRDSLTPVVHTGLILSGSSVIQNPADRDHLRRGWKNAICFDTEAAGIVDEIPCLVIRGISSYADTHKQYGWRHYAAAAAAAYTKAILCKIYGPRLEETTNMREVIVQLKRKTDQMSNDLKALKLSNDNWKFSEANKEILQWLSPVDHLARRKNILRGRNEGAGDWLVETVAFQAWLEGKEKNLFCSGASGYHNAMIASIAADYLSTLMVSHGDVVSRNGKAGTAVASLYCTYEEQERQTSINLLTSLLAQLILIGHQMPKSTQDLYNRCENSTTGLKTQLLQADIRSELEYSLQGVSRVFIIINGLGECKADVCDEVLKELYSLQETFDLKLMVTFRPEFTPKLPEGVTTLNL</sequence>
<dbReference type="EMBL" id="JAVHNS010000018">
    <property type="protein sequence ID" value="KAK6331508.1"/>
    <property type="molecule type" value="Genomic_DNA"/>
</dbReference>
<dbReference type="Proteomes" id="UP001373714">
    <property type="component" value="Unassembled WGS sequence"/>
</dbReference>
<protein>
    <recommendedName>
        <fullName evidence="2">Nephrocystin 3-like N-terminal domain-containing protein</fullName>
    </recommendedName>
</protein>
<organism evidence="3 4">
    <name type="scientific">Orbilia blumenaviensis</name>
    <dbReference type="NCBI Taxonomy" id="1796055"/>
    <lineage>
        <taxon>Eukaryota</taxon>
        <taxon>Fungi</taxon>
        <taxon>Dikarya</taxon>
        <taxon>Ascomycota</taxon>
        <taxon>Pezizomycotina</taxon>
        <taxon>Orbiliomycetes</taxon>
        <taxon>Orbiliales</taxon>
        <taxon>Orbiliaceae</taxon>
        <taxon>Orbilia</taxon>
    </lineage>
</organism>
<dbReference type="InterPro" id="IPR056884">
    <property type="entry name" value="NPHP3-like_N"/>
</dbReference>
<dbReference type="SUPFAM" id="SSF53167">
    <property type="entry name" value="Purine and uridine phosphorylases"/>
    <property type="match status" value="1"/>
</dbReference>
<dbReference type="GO" id="GO:0009116">
    <property type="term" value="P:nucleoside metabolic process"/>
    <property type="evidence" value="ECO:0007669"/>
    <property type="project" value="InterPro"/>
</dbReference>
<evidence type="ECO:0000259" key="2">
    <source>
        <dbReference type="Pfam" id="PF24883"/>
    </source>
</evidence>
<reference evidence="3 4" key="1">
    <citation type="submission" date="2019-10" db="EMBL/GenBank/DDBJ databases">
        <authorList>
            <person name="Palmer J.M."/>
        </authorList>
    </citation>
    <scope>NUCLEOTIDE SEQUENCE [LARGE SCALE GENOMIC DNA]</scope>
    <source>
        <strain evidence="3 4">TWF730</strain>
    </source>
</reference>
<keyword evidence="4" id="KW-1185">Reference proteome</keyword>